<reference evidence="1" key="1">
    <citation type="journal article" date="2022" name="bioRxiv">
        <title>Sequencing and chromosome-scale assembly of the giantPleurodeles waltlgenome.</title>
        <authorList>
            <person name="Brown T."/>
            <person name="Elewa A."/>
            <person name="Iarovenko S."/>
            <person name="Subramanian E."/>
            <person name="Araus A.J."/>
            <person name="Petzold A."/>
            <person name="Susuki M."/>
            <person name="Suzuki K.-i.T."/>
            <person name="Hayashi T."/>
            <person name="Toyoda A."/>
            <person name="Oliveira C."/>
            <person name="Osipova E."/>
            <person name="Leigh N.D."/>
            <person name="Simon A."/>
            <person name="Yun M.H."/>
        </authorList>
    </citation>
    <scope>NUCLEOTIDE SEQUENCE</scope>
    <source>
        <strain evidence="1">20211129_DDA</strain>
        <tissue evidence="1">Liver</tissue>
    </source>
</reference>
<dbReference type="AlphaFoldDB" id="A0AAV7V187"/>
<protein>
    <submittedName>
        <fullName evidence="1">Uncharacterized protein</fullName>
    </submittedName>
</protein>
<dbReference type="EMBL" id="JANPWB010000004">
    <property type="protein sequence ID" value="KAJ1193763.1"/>
    <property type="molecule type" value="Genomic_DNA"/>
</dbReference>
<evidence type="ECO:0000313" key="2">
    <source>
        <dbReference type="Proteomes" id="UP001066276"/>
    </source>
</evidence>
<comment type="caution">
    <text evidence="1">The sequence shown here is derived from an EMBL/GenBank/DDBJ whole genome shotgun (WGS) entry which is preliminary data.</text>
</comment>
<keyword evidence="2" id="KW-1185">Reference proteome</keyword>
<proteinExistence type="predicted"/>
<dbReference type="Proteomes" id="UP001066276">
    <property type="component" value="Chromosome 2_2"/>
</dbReference>
<name>A0AAV7V187_PLEWA</name>
<gene>
    <name evidence="1" type="ORF">NDU88_003059</name>
</gene>
<evidence type="ECO:0000313" key="1">
    <source>
        <dbReference type="EMBL" id="KAJ1193763.1"/>
    </source>
</evidence>
<sequence length="81" mass="8959">MCVLPHRGRGSVYQAQIKWSGAPESNQSRDLAATHRLWGTPTPRLVVVQVALFLWCGQRLIDSKRGHSARKTATCVPLHGV</sequence>
<organism evidence="1 2">
    <name type="scientific">Pleurodeles waltl</name>
    <name type="common">Iberian ribbed newt</name>
    <dbReference type="NCBI Taxonomy" id="8319"/>
    <lineage>
        <taxon>Eukaryota</taxon>
        <taxon>Metazoa</taxon>
        <taxon>Chordata</taxon>
        <taxon>Craniata</taxon>
        <taxon>Vertebrata</taxon>
        <taxon>Euteleostomi</taxon>
        <taxon>Amphibia</taxon>
        <taxon>Batrachia</taxon>
        <taxon>Caudata</taxon>
        <taxon>Salamandroidea</taxon>
        <taxon>Salamandridae</taxon>
        <taxon>Pleurodelinae</taxon>
        <taxon>Pleurodeles</taxon>
    </lineage>
</organism>
<accession>A0AAV7V187</accession>